<dbReference type="Proteomes" id="UP000198287">
    <property type="component" value="Unassembled WGS sequence"/>
</dbReference>
<name>A0A226EX05_FOLCA</name>
<dbReference type="SUPFAM" id="SSF56112">
    <property type="entry name" value="Protein kinase-like (PK-like)"/>
    <property type="match status" value="1"/>
</dbReference>
<keyword evidence="3" id="KW-1185">Reference proteome</keyword>
<keyword evidence="2" id="KW-0808">Transferase</keyword>
<reference evidence="2 3" key="1">
    <citation type="submission" date="2015-12" db="EMBL/GenBank/DDBJ databases">
        <title>The genome of Folsomia candida.</title>
        <authorList>
            <person name="Faddeeva A."/>
            <person name="Derks M.F."/>
            <person name="Anvar Y."/>
            <person name="Smit S."/>
            <person name="Van Straalen N."/>
            <person name="Roelofs D."/>
        </authorList>
    </citation>
    <scope>NUCLEOTIDE SEQUENCE [LARGE SCALE GENOMIC DNA]</scope>
    <source>
        <strain evidence="2 3">VU population</strain>
        <tissue evidence="2">Whole body</tissue>
    </source>
</reference>
<dbReference type="EMBL" id="LNIX01000001">
    <property type="protein sequence ID" value="OXA61687.1"/>
    <property type="molecule type" value="Genomic_DNA"/>
</dbReference>
<keyword evidence="1" id="KW-0067">ATP-binding</keyword>
<accession>A0A226EX05</accession>
<dbReference type="PROSITE" id="PS00107">
    <property type="entry name" value="PROTEIN_KINASE_ATP"/>
    <property type="match status" value="1"/>
</dbReference>
<proteinExistence type="predicted"/>
<protein>
    <submittedName>
        <fullName evidence="2">Serine/threonine-protein kinase CHK1</fullName>
    </submittedName>
</protein>
<dbReference type="GO" id="GO:0005524">
    <property type="term" value="F:ATP binding"/>
    <property type="evidence" value="ECO:0007669"/>
    <property type="project" value="UniProtKB-UniRule"/>
</dbReference>
<evidence type="ECO:0000256" key="1">
    <source>
        <dbReference type="PROSITE-ProRule" id="PRU10141"/>
    </source>
</evidence>
<sequence length="204" mass="22439">MEADADNSSPTSWFDHLTLESLLGSGAYSCVFQAASGQHAVSAVKVVFIDANISTPEELDAEKSRLSREYELMTGKKHENLVEILKSSDKPLITEDIEVLLNSPYPQGNYNVLEQLDLFKAAKFNPSAFKWSYALSLSSWQAQSDSGNGSAIGSLSDTPFGSVISASPNGRLLLLCHNRLPPILLVYYVGLFLSAWADWLRYSR</sequence>
<comment type="caution">
    <text evidence="2">The sequence shown here is derived from an EMBL/GenBank/DDBJ whole genome shotgun (WGS) entry which is preliminary data.</text>
</comment>
<keyword evidence="2" id="KW-0418">Kinase</keyword>
<evidence type="ECO:0000313" key="3">
    <source>
        <dbReference type="Proteomes" id="UP000198287"/>
    </source>
</evidence>
<dbReference type="GO" id="GO:0016301">
    <property type="term" value="F:kinase activity"/>
    <property type="evidence" value="ECO:0007669"/>
    <property type="project" value="UniProtKB-KW"/>
</dbReference>
<dbReference type="InterPro" id="IPR017441">
    <property type="entry name" value="Protein_kinase_ATP_BS"/>
</dbReference>
<dbReference type="Gene3D" id="3.30.200.20">
    <property type="entry name" value="Phosphorylase Kinase, domain 1"/>
    <property type="match status" value="1"/>
</dbReference>
<keyword evidence="1" id="KW-0547">Nucleotide-binding</keyword>
<dbReference type="AlphaFoldDB" id="A0A226EX05"/>
<organism evidence="2 3">
    <name type="scientific">Folsomia candida</name>
    <name type="common">Springtail</name>
    <dbReference type="NCBI Taxonomy" id="158441"/>
    <lineage>
        <taxon>Eukaryota</taxon>
        <taxon>Metazoa</taxon>
        <taxon>Ecdysozoa</taxon>
        <taxon>Arthropoda</taxon>
        <taxon>Hexapoda</taxon>
        <taxon>Collembola</taxon>
        <taxon>Entomobryomorpha</taxon>
        <taxon>Isotomoidea</taxon>
        <taxon>Isotomidae</taxon>
        <taxon>Proisotominae</taxon>
        <taxon>Folsomia</taxon>
    </lineage>
</organism>
<dbReference type="InterPro" id="IPR011009">
    <property type="entry name" value="Kinase-like_dom_sf"/>
</dbReference>
<feature type="binding site" evidence="1">
    <location>
        <position position="45"/>
    </location>
    <ligand>
        <name>ATP</name>
        <dbReference type="ChEBI" id="CHEBI:30616"/>
    </ligand>
</feature>
<gene>
    <name evidence="2" type="ORF">Fcan01_00604</name>
</gene>
<evidence type="ECO:0000313" key="2">
    <source>
        <dbReference type="EMBL" id="OXA61687.1"/>
    </source>
</evidence>